<organism evidence="1">
    <name type="scientific">Anguilla anguilla</name>
    <name type="common">European freshwater eel</name>
    <name type="synonym">Muraena anguilla</name>
    <dbReference type="NCBI Taxonomy" id="7936"/>
    <lineage>
        <taxon>Eukaryota</taxon>
        <taxon>Metazoa</taxon>
        <taxon>Chordata</taxon>
        <taxon>Craniata</taxon>
        <taxon>Vertebrata</taxon>
        <taxon>Euteleostomi</taxon>
        <taxon>Actinopterygii</taxon>
        <taxon>Neopterygii</taxon>
        <taxon>Teleostei</taxon>
        <taxon>Anguilliformes</taxon>
        <taxon>Anguillidae</taxon>
        <taxon>Anguilla</taxon>
    </lineage>
</organism>
<dbReference type="EMBL" id="GBXM01001675">
    <property type="protein sequence ID" value="JAI06903.1"/>
    <property type="molecule type" value="Transcribed_RNA"/>
</dbReference>
<dbReference type="AlphaFoldDB" id="A0A0E9XW07"/>
<reference evidence="1" key="2">
    <citation type="journal article" date="2015" name="Fish Shellfish Immunol.">
        <title>Early steps in the European eel (Anguilla anguilla)-Vibrio vulnificus interaction in the gills: Role of the RtxA13 toxin.</title>
        <authorList>
            <person name="Callol A."/>
            <person name="Pajuelo D."/>
            <person name="Ebbesson L."/>
            <person name="Teles M."/>
            <person name="MacKenzie S."/>
            <person name="Amaro C."/>
        </authorList>
    </citation>
    <scope>NUCLEOTIDE SEQUENCE</scope>
</reference>
<accession>A0A0E9XW07</accession>
<proteinExistence type="predicted"/>
<evidence type="ECO:0000313" key="1">
    <source>
        <dbReference type="EMBL" id="JAI06903.1"/>
    </source>
</evidence>
<reference evidence="1" key="1">
    <citation type="submission" date="2014-11" db="EMBL/GenBank/DDBJ databases">
        <authorList>
            <person name="Amaro Gonzalez C."/>
        </authorList>
    </citation>
    <scope>NUCLEOTIDE SEQUENCE</scope>
</reference>
<name>A0A0E9XW07_ANGAN</name>
<sequence length="37" mass="4074">MVPPVSEQTSVQIISLSTCQKKHLCKSALPLHQTNII</sequence>
<protein>
    <submittedName>
        <fullName evidence="1">Uncharacterized protein</fullName>
    </submittedName>
</protein>